<keyword evidence="2" id="KW-1185">Reference proteome</keyword>
<dbReference type="Gene3D" id="3.80.10.10">
    <property type="entry name" value="Ribonuclease Inhibitor"/>
    <property type="match status" value="1"/>
</dbReference>
<dbReference type="AlphaFoldDB" id="W7XIC3"/>
<protein>
    <submittedName>
        <fullName evidence="1">Kinase domain protein, putative</fullName>
    </submittedName>
</protein>
<dbReference type="GeneID" id="24439969"/>
<sequence>MYKLKQVLINFIIGIIKLFKKIKIIMQILTIKKNFSQQDLILISQKNDKSQSRNKEAVFNSFKEIISTAETLDFSSQTLFFVLKIKKFQIADAIDLATLIQQYKNLHTLALDFRNTTCLLESILVIGEQLKYSCVNTIILDIRQLDIMNEKTYKQDVNQTNKPTNIVNMKLNIRKDNQQVGIKELQKCFTFMNRQNKVQNKQLFEVIAETLSKLQSLKQIGLYFNQSQVSEDNSSFVCEHLLKCKNLSTLTMNIYNPFMFNEDFVRLGDILSSTNIITQLSLFLYIINIDQQSANHLGNSFQNCKTLESLQVIVMANQITQNQAFYLAKNLQSCEKLSSLHLSFQFLNLNCQESKRIAKLLAFCKKLTSLNLDLRGNNIEQKGCLKIGKYLSLFPTLKILQLNISLNRIQNQDILLMVKNLSKSQTLTYIVIVTQDEEYQENHNFRRKVLSQLFKTKRLVAFYI</sequence>
<gene>
    <name evidence="1" type="ORF">TTHERM_000639981</name>
</gene>
<reference evidence="2" key="1">
    <citation type="journal article" date="2006" name="PLoS Biol.">
        <title>Macronuclear genome sequence of the ciliate Tetrahymena thermophila, a model eukaryote.</title>
        <authorList>
            <person name="Eisen J.A."/>
            <person name="Coyne R.S."/>
            <person name="Wu M."/>
            <person name="Wu D."/>
            <person name="Thiagarajan M."/>
            <person name="Wortman J.R."/>
            <person name="Badger J.H."/>
            <person name="Ren Q."/>
            <person name="Amedeo P."/>
            <person name="Jones K.M."/>
            <person name="Tallon L.J."/>
            <person name="Delcher A.L."/>
            <person name="Salzberg S.L."/>
            <person name="Silva J.C."/>
            <person name="Haas B.J."/>
            <person name="Majoros W.H."/>
            <person name="Farzad M."/>
            <person name="Carlton J.M."/>
            <person name="Smith R.K. Jr."/>
            <person name="Garg J."/>
            <person name="Pearlman R.E."/>
            <person name="Karrer K.M."/>
            <person name="Sun L."/>
            <person name="Manning G."/>
            <person name="Elde N.C."/>
            <person name="Turkewitz A.P."/>
            <person name="Asai D.J."/>
            <person name="Wilkes D.E."/>
            <person name="Wang Y."/>
            <person name="Cai H."/>
            <person name="Collins K."/>
            <person name="Stewart B.A."/>
            <person name="Lee S.R."/>
            <person name="Wilamowska K."/>
            <person name="Weinberg Z."/>
            <person name="Ruzzo W.L."/>
            <person name="Wloga D."/>
            <person name="Gaertig J."/>
            <person name="Frankel J."/>
            <person name="Tsao C.-C."/>
            <person name="Gorovsky M.A."/>
            <person name="Keeling P.J."/>
            <person name="Waller R.F."/>
            <person name="Patron N.J."/>
            <person name="Cherry J.M."/>
            <person name="Stover N.A."/>
            <person name="Krieger C.J."/>
            <person name="del Toro C."/>
            <person name="Ryder H.F."/>
            <person name="Williamson S.C."/>
            <person name="Barbeau R.A."/>
            <person name="Hamilton E.P."/>
            <person name="Orias E."/>
        </authorList>
    </citation>
    <scope>NUCLEOTIDE SEQUENCE [LARGE SCALE GENOMIC DNA]</scope>
    <source>
        <strain evidence="2">SB210</strain>
    </source>
</reference>
<keyword evidence="1" id="KW-0808">Transferase</keyword>
<name>W7XIC3_TETTS</name>
<dbReference type="RefSeq" id="XP_012652941.1">
    <property type="nucleotide sequence ID" value="XM_012797487.1"/>
</dbReference>
<evidence type="ECO:0000313" key="2">
    <source>
        <dbReference type="Proteomes" id="UP000009168"/>
    </source>
</evidence>
<proteinExistence type="predicted"/>
<evidence type="ECO:0000313" key="1">
    <source>
        <dbReference type="EMBL" id="EWS74511.1"/>
    </source>
</evidence>
<dbReference type="Proteomes" id="UP000009168">
    <property type="component" value="Unassembled WGS sequence"/>
</dbReference>
<keyword evidence="1" id="KW-0418">Kinase</keyword>
<dbReference type="GO" id="GO:0016301">
    <property type="term" value="F:kinase activity"/>
    <property type="evidence" value="ECO:0007669"/>
    <property type="project" value="UniProtKB-KW"/>
</dbReference>
<dbReference type="InterPro" id="IPR032675">
    <property type="entry name" value="LRR_dom_sf"/>
</dbReference>
<dbReference type="EMBL" id="GG662707">
    <property type="protein sequence ID" value="EWS74511.1"/>
    <property type="molecule type" value="Genomic_DNA"/>
</dbReference>
<dbReference type="SUPFAM" id="SSF52047">
    <property type="entry name" value="RNI-like"/>
    <property type="match status" value="1"/>
</dbReference>
<dbReference type="KEGG" id="tet:TTHERM_000639981"/>
<accession>W7XIC3</accession>
<organism evidence="1 2">
    <name type="scientific">Tetrahymena thermophila (strain SB210)</name>
    <dbReference type="NCBI Taxonomy" id="312017"/>
    <lineage>
        <taxon>Eukaryota</taxon>
        <taxon>Sar</taxon>
        <taxon>Alveolata</taxon>
        <taxon>Ciliophora</taxon>
        <taxon>Intramacronucleata</taxon>
        <taxon>Oligohymenophorea</taxon>
        <taxon>Hymenostomatida</taxon>
        <taxon>Tetrahymenina</taxon>
        <taxon>Tetrahymenidae</taxon>
        <taxon>Tetrahymena</taxon>
    </lineage>
</organism>
<dbReference type="InParanoid" id="W7XIC3"/>